<feature type="transmembrane region" description="Helical" evidence="1">
    <location>
        <begin position="45"/>
        <end position="63"/>
    </location>
</feature>
<evidence type="ECO:0000259" key="2">
    <source>
        <dbReference type="Pfam" id="PF13786"/>
    </source>
</evidence>
<organism evidence="3 4">
    <name type="scientific">Clostridium hominis</name>
    <dbReference type="NCBI Taxonomy" id="2763036"/>
    <lineage>
        <taxon>Bacteria</taxon>
        <taxon>Bacillati</taxon>
        <taxon>Bacillota</taxon>
        <taxon>Clostridia</taxon>
        <taxon>Eubacteriales</taxon>
        <taxon>Clostridiaceae</taxon>
        <taxon>Clostridium</taxon>
    </lineage>
</organism>
<accession>A0ABR7DGB9</accession>
<dbReference type="InterPro" id="IPR025436">
    <property type="entry name" value="DUF4179"/>
</dbReference>
<reference evidence="3 4" key="1">
    <citation type="submission" date="2020-08" db="EMBL/GenBank/DDBJ databases">
        <title>Genome public.</title>
        <authorList>
            <person name="Liu C."/>
            <person name="Sun Q."/>
        </authorList>
    </citation>
    <scope>NUCLEOTIDE SEQUENCE [LARGE SCALE GENOMIC DNA]</scope>
    <source>
        <strain evidence="3 4">NSJ-6</strain>
    </source>
</reference>
<dbReference type="Pfam" id="PF13786">
    <property type="entry name" value="DUF4179"/>
    <property type="match status" value="1"/>
</dbReference>
<keyword evidence="1" id="KW-0472">Membrane</keyword>
<evidence type="ECO:0000313" key="3">
    <source>
        <dbReference type="EMBL" id="MBC5630426.1"/>
    </source>
</evidence>
<feature type="domain" description="DUF4179" evidence="2">
    <location>
        <begin position="38"/>
        <end position="129"/>
    </location>
</feature>
<evidence type="ECO:0000256" key="1">
    <source>
        <dbReference type="SAM" id="Phobius"/>
    </source>
</evidence>
<comment type="caution">
    <text evidence="3">The sequence shown here is derived from an EMBL/GenBank/DDBJ whole genome shotgun (WGS) entry which is preliminary data.</text>
</comment>
<sequence>MNNDFDKKLREMAQQSKVKESEELRDKIKITCDNLEHKRRGYKKYLSAAAVFIGAFVVIGVYLPTYANDTPIVKKVIEFLNGKNNVVNETYIENSKEDKSVIKLDGYTINIENLYYDRNELSIFYKVKSEKPFDKSKKYDIAMELKKDDEIILQLGSPTFEFLDDYTMMVMATVTLTTEDSMELPEILNVKLSIRDITIWDNTVGNYSFEMIEVNSDPIEISLDSREIEVLTKELNKEIYIDGGYAKYIKSIISPTRINLELSRMGGDPFTDYIIGEHIWDSKKGALTELFNLGGGYDNQGDEYVIVRTFEAPSEDGEVLLVPYIYTSGPYGIGGEGRATLKEYKFKEGETLDLGQYGTMEIEKIEYKENETIMTIKTTGIICFEPFINAQLYDQDNKWYMPTAVMNREVYGFLDMKADYVFEKMDSEKEYSLKLMEPSRIEVVEEEIINLRN</sequence>
<evidence type="ECO:0000313" key="4">
    <source>
        <dbReference type="Proteomes" id="UP000596929"/>
    </source>
</evidence>
<keyword evidence="1" id="KW-0812">Transmembrane</keyword>
<keyword evidence="4" id="KW-1185">Reference proteome</keyword>
<dbReference type="Proteomes" id="UP000596929">
    <property type="component" value="Unassembled WGS sequence"/>
</dbReference>
<dbReference type="EMBL" id="JACOOO010000038">
    <property type="protein sequence ID" value="MBC5630426.1"/>
    <property type="molecule type" value="Genomic_DNA"/>
</dbReference>
<gene>
    <name evidence="3" type="ORF">H8S20_16325</name>
</gene>
<dbReference type="Gene3D" id="2.60.40.1630">
    <property type="entry name" value="bacillus anthracis domain"/>
    <property type="match status" value="1"/>
</dbReference>
<proteinExistence type="predicted"/>
<protein>
    <submittedName>
        <fullName evidence="3">DUF4179 domain-containing protein</fullName>
    </submittedName>
</protein>
<keyword evidence="1" id="KW-1133">Transmembrane helix</keyword>
<name>A0ABR7DGB9_9CLOT</name>
<dbReference type="RefSeq" id="WP_186860764.1">
    <property type="nucleotide sequence ID" value="NZ_JACOOO010000038.1"/>
</dbReference>